<protein>
    <recommendedName>
        <fullName evidence="7">Probable inorganic carbon transporter subunit DabB</fullName>
    </recommendedName>
</protein>
<feature type="transmembrane region" description="Helical" evidence="7">
    <location>
        <begin position="166"/>
        <end position="187"/>
    </location>
</feature>
<feature type="transmembrane region" description="Helical" evidence="7">
    <location>
        <begin position="38"/>
        <end position="58"/>
    </location>
</feature>
<dbReference type="Proteomes" id="UP000662783">
    <property type="component" value="Chromosome"/>
</dbReference>
<evidence type="ECO:0000313" key="12">
    <source>
        <dbReference type="Proteomes" id="UP000662783"/>
    </source>
</evidence>
<feature type="transmembrane region" description="Helical" evidence="7">
    <location>
        <begin position="366"/>
        <end position="386"/>
    </location>
</feature>
<comment type="similarity">
    <text evidence="7">Belongs to the inorganic carbon transporter (TC 9.A.2) DabB family.</text>
</comment>
<accession>A0A974WL52</accession>
<feature type="transmembrane region" description="Helical" evidence="7">
    <location>
        <begin position="199"/>
        <end position="222"/>
    </location>
</feature>
<keyword evidence="2 7" id="KW-0813">Transport</keyword>
<dbReference type="KEGG" id="fuv:JR347_03780"/>
<dbReference type="InterPro" id="IPR001516">
    <property type="entry name" value="Proton_antipo_N"/>
</dbReference>
<keyword evidence="5 7" id="KW-1133">Transmembrane helix</keyword>
<sequence>MQTNLISLFPALAPLILYALSLILLLKVAKPKRGVIESFGWLGIVIAVTSACLTWYLGTTQSVLLGFSDLGFSLRLDALSMTLFVMIALLAFVILKFSINYLDGDSRHHIFVSRLAATIASVELLVLSGNLFQLFIFWIITSVCLHYLLTFYRTRPQAIAAARKKYIVARIGDICLGIAFALIFFQFGTGDLQSIFDQLATFTTLNSTLTTAAVLLVIAAVLKSAQFPTHGWLIEVVETPTPVSALLHAGLLNAGPFLMVRFAFLMQLSEAASLVLIIIAGFTALFASVVYLTQPTIKVSLGYSSVAHMGFSLLMCGFGVYSAAILHLVAHSFYKANSFLSSGSVVEVVKAKKVVTPNRLGSIPRILLGVIFSLGIYALFCYWWGLDPVNEFSLMAVGAIIALGVSQLIVTTIDSKGSLSAILQSGVMVFIVSLAFFSLEKGAHVLLASQVPVYTAPSLLIKGVIITTLVLFGSVVFIQLISPALKSGSFGYRLGVHLRNGLYANVIFDRMIGALKNDKFKWANLTVEAEENNEGVNEYAQENGELIYKSQTISNQ</sequence>
<evidence type="ECO:0000256" key="7">
    <source>
        <dbReference type="HAMAP-Rule" id="MF_00862"/>
    </source>
</evidence>
<dbReference type="HAMAP" id="MF_00862">
    <property type="entry name" value="DabB"/>
    <property type="match status" value="1"/>
</dbReference>
<evidence type="ECO:0000313" key="11">
    <source>
        <dbReference type="EMBL" id="QSE98210.1"/>
    </source>
</evidence>
<evidence type="ECO:0000256" key="5">
    <source>
        <dbReference type="ARBA" id="ARBA00022989"/>
    </source>
</evidence>
<dbReference type="InterPro" id="IPR046396">
    <property type="entry name" value="Transporter_DabB"/>
</dbReference>
<comment type="subcellular location">
    <subcellularLocation>
        <location evidence="7">Cell membrane</location>
        <topology evidence="7">Multi-pass membrane protein</topology>
    </subcellularLocation>
    <subcellularLocation>
        <location evidence="1">Endomembrane system</location>
        <topology evidence="1">Multi-pass membrane protein</topology>
    </subcellularLocation>
    <subcellularLocation>
        <location evidence="8">Membrane</location>
        <topology evidence="8">Multi-pass membrane protein</topology>
    </subcellularLocation>
</comment>
<evidence type="ECO:0000256" key="8">
    <source>
        <dbReference type="RuleBase" id="RU000320"/>
    </source>
</evidence>
<evidence type="ECO:0000256" key="4">
    <source>
        <dbReference type="ARBA" id="ARBA00022692"/>
    </source>
</evidence>
<feature type="transmembrane region" description="Helical" evidence="7">
    <location>
        <begin position="392"/>
        <end position="410"/>
    </location>
</feature>
<evidence type="ECO:0000256" key="3">
    <source>
        <dbReference type="ARBA" id="ARBA00022475"/>
    </source>
</evidence>
<dbReference type="GO" id="GO:0012505">
    <property type="term" value="C:endomembrane system"/>
    <property type="evidence" value="ECO:0007669"/>
    <property type="project" value="UniProtKB-SubCell"/>
</dbReference>
<dbReference type="InterPro" id="IPR001750">
    <property type="entry name" value="ND/Mrp_TM"/>
</dbReference>
<dbReference type="GO" id="GO:0042773">
    <property type="term" value="P:ATP synthesis coupled electron transport"/>
    <property type="evidence" value="ECO:0007669"/>
    <property type="project" value="InterPro"/>
</dbReference>
<evidence type="ECO:0000256" key="1">
    <source>
        <dbReference type="ARBA" id="ARBA00004127"/>
    </source>
</evidence>
<proteinExistence type="inferred from homology"/>
<gene>
    <name evidence="7" type="primary">dabB</name>
    <name evidence="11" type="ORF">JR347_03780</name>
</gene>
<dbReference type="Pfam" id="PF00662">
    <property type="entry name" value="Proton_antipo_N"/>
    <property type="match status" value="1"/>
</dbReference>
<feature type="transmembrane region" description="Helical" evidence="7">
    <location>
        <begin position="135"/>
        <end position="154"/>
    </location>
</feature>
<evidence type="ECO:0000259" key="9">
    <source>
        <dbReference type="Pfam" id="PF00361"/>
    </source>
</evidence>
<dbReference type="PANTHER" id="PTHR42829:SF1">
    <property type="entry name" value="INORGANIC CARBON TRANSPORTER SUBUNIT DABB-RELATED"/>
    <property type="match status" value="1"/>
</dbReference>
<comment type="function">
    <text evidence="7">Part of an energy-coupled inorganic carbon pump.</text>
</comment>
<feature type="transmembrane region" description="Helical" evidence="7">
    <location>
        <begin position="6"/>
        <end position="26"/>
    </location>
</feature>
<dbReference type="GO" id="GO:0008137">
    <property type="term" value="F:NADH dehydrogenase (ubiquinone) activity"/>
    <property type="evidence" value="ECO:0007669"/>
    <property type="project" value="InterPro"/>
</dbReference>
<dbReference type="GO" id="GO:0003954">
    <property type="term" value="F:NADH dehydrogenase activity"/>
    <property type="evidence" value="ECO:0007669"/>
    <property type="project" value="TreeGrafter"/>
</dbReference>
<keyword evidence="12" id="KW-1185">Reference proteome</keyword>
<dbReference type="GO" id="GO:0015990">
    <property type="term" value="P:electron transport coupled proton transport"/>
    <property type="evidence" value="ECO:0007669"/>
    <property type="project" value="TreeGrafter"/>
</dbReference>
<feature type="transmembrane region" description="Helical" evidence="7">
    <location>
        <begin position="311"/>
        <end position="330"/>
    </location>
</feature>
<dbReference type="RefSeq" id="WP_205722718.1">
    <property type="nucleotide sequence ID" value="NZ_CP070608.1"/>
</dbReference>
<name>A0A974WL52_9BACT</name>
<keyword evidence="6 7" id="KW-0472">Membrane</keyword>
<evidence type="ECO:0000256" key="2">
    <source>
        <dbReference type="ARBA" id="ARBA00022448"/>
    </source>
</evidence>
<feature type="transmembrane region" description="Helical" evidence="7">
    <location>
        <begin position="422"/>
        <end position="439"/>
    </location>
</feature>
<keyword evidence="3 7" id="KW-1003">Cell membrane</keyword>
<reference evidence="11" key="1">
    <citation type="submission" date="2021-02" db="EMBL/GenBank/DDBJ databases">
        <title>Fulvivirga sp. S481 isolated from sea water.</title>
        <authorList>
            <person name="Bae S.S."/>
            <person name="Baek K."/>
        </authorList>
    </citation>
    <scope>NUCLEOTIDE SEQUENCE</scope>
    <source>
        <strain evidence="11">S481</strain>
    </source>
</reference>
<feature type="transmembrane region" description="Helical" evidence="7">
    <location>
        <begin position="78"/>
        <end position="99"/>
    </location>
</feature>
<feature type="transmembrane region" description="Helical" evidence="7">
    <location>
        <begin position="111"/>
        <end position="129"/>
    </location>
</feature>
<comment type="subunit">
    <text evidence="7">Forms a complex with DabA.</text>
</comment>
<dbReference type="Pfam" id="PF00361">
    <property type="entry name" value="Proton_antipo_M"/>
    <property type="match status" value="1"/>
</dbReference>
<keyword evidence="4 7" id="KW-0812">Transmembrane</keyword>
<evidence type="ECO:0000256" key="6">
    <source>
        <dbReference type="ARBA" id="ARBA00023136"/>
    </source>
</evidence>
<feature type="transmembrane region" description="Helical" evidence="7">
    <location>
        <begin position="459"/>
        <end position="481"/>
    </location>
</feature>
<dbReference type="GO" id="GO:0005886">
    <property type="term" value="C:plasma membrane"/>
    <property type="evidence" value="ECO:0007669"/>
    <property type="project" value="UniProtKB-SubCell"/>
</dbReference>
<evidence type="ECO:0000259" key="10">
    <source>
        <dbReference type="Pfam" id="PF00662"/>
    </source>
</evidence>
<dbReference type="InterPro" id="IPR003945">
    <property type="entry name" value="NU5C-like"/>
</dbReference>
<dbReference type="PANTHER" id="PTHR42829">
    <property type="entry name" value="NADH-UBIQUINONE OXIDOREDUCTASE CHAIN 5"/>
    <property type="match status" value="1"/>
</dbReference>
<organism evidence="11 12">
    <name type="scientific">Fulvivirga lutea</name>
    <dbReference type="NCBI Taxonomy" id="2810512"/>
    <lineage>
        <taxon>Bacteria</taxon>
        <taxon>Pseudomonadati</taxon>
        <taxon>Bacteroidota</taxon>
        <taxon>Cytophagia</taxon>
        <taxon>Cytophagales</taxon>
        <taxon>Fulvivirgaceae</taxon>
        <taxon>Fulvivirga</taxon>
    </lineage>
</organism>
<dbReference type="PRINTS" id="PR01434">
    <property type="entry name" value="NADHDHGNASE5"/>
</dbReference>
<feature type="domain" description="NADH:quinone oxidoreductase/Mrp antiporter transmembrane" evidence="9">
    <location>
        <begin position="128"/>
        <end position="366"/>
    </location>
</feature>
<dbReference type="AlphaFoldDB" id="A0A974WL52"/>
<feature type="domain" description="NADH-Ubiquinone oxidoreductase (complex I) chain 5 N-terminal" evidence="10">
    <location>
        <begin position="69"/>
        <end position="111"/>
    </location>
</feature>
<dbReference type="EMBL" id="CP070608">
    <property type="protein sequence ID" value="QSE98210.1"/>
    <property type="molecule type" value="Genomic_DNA"/>
</dbReference>
<feature type="transmembrane region" description="Helical" evidence="7">
    <location>
        <begin position="271"/>
        <end position="291"/>
    </location>
</feature>